<proteinExistence type="predicted"/>
<evidence type="ECO:0000256" key="1">
    <source>
        <dbReference type="SAM" id="Coils"/>
    </source>
</evidence>
<keyword evidence="4" id="KW-1185">Reference proteome</keyword>
<name>A0A9Q3PH32_9BASI</name>
<organism evidence="3 4">
    <name type="scientific">Austropuccinia psidii MF-1</name>
    <dbReference type="NCBI Taxonomy" id="1389203"/>
    <lineage>
        <taxon>Eukaryota</taxon>
        <taxon>Fungi</taxon>
        <taxon>Dikarya</taxon>
        <taxon>Basidiomycota</taxon>
        <taxon>Pucciniomycotina</taxon>
        <taxon>Pucciniomycetes</taxon>
        <taxon>Pucciniales</taxon>
        <taxon>Sphaerophragmiaceae</taxon>
        <taxon>Austropuccinia</taxon>
    </lineage>
</organism>
<sequence length="388" mass="46038">MIPPHSKDFGFPRDYSLQRETTISWNRGLEKREFKVVQSHSTWQNDPSYTFQDGFKQQTSRNGRQGIKTIFPLQRSCRQYSEDFPQRDILQRTYPRQEMEPEITYSDHFRLMRTDRIQERKRIIGQEQDFFQPEAERVRSHNPEIFGPVARSTKKQQTVANTSNAASRPMIRNDISTQMKHNFVIPESTISSNTLWLKYFQFVEQTQKEFERVHESISRLQEVYTLQTRTIHTLQEDYTELYKASEDAKRRLNQVLEEQNHCKRDSEYLDHDIDKLFNYCQKMKPQTQRYVSGNTPYHQEEIKTDALLEKKPRSPSKYQDGDNMSDSEKEALKQLPEASSWPKFSGAGEYDHMELIYYIYGLFIDVPSIPDYWITSRLNTGFKGQASI</sequence>
<reference evidence="3" key="1">
    <citation type="submission" date="2021-03" db="EMBL/GenBank/DDBJ databases">
        <title>Draft genome sequence of rust myrtle Austropuccinia psidii MF-1, a brazilian biotype.</title>
        <authorList>
            <person name="Quecine M.C."/>
            <person name="Pachon D.M.R."/>
            <person name="Bonatelli M.L."/>
            <person name="Correr F.H."/>
            <person name="Franceschini L.M."/>
            <person name="Leite T.F."/>
            <person name="Margarido G.R.A."/>
            <person name="Almeida C.A."/>
            <person name="Ferrarezi J.A."/>
            <person name="Labate C.A."/>
        </authorList>
    </citation>
    <scope>NUCLEOTIDE SEQUENCE</scope>
    <source>
        <strain evidence="3">MF-1</strain>
    </source>
</reference>
<protein>
    <submittedName>
        <fullName evidence="3">Uncharacterized protein</fullName>
    </submittedName>
</protein>
<accession>A0A9Q3PH32</accession>
<keyword evidence="1" id="KW-0175">Coiled coil</keyword>
<dbReference type="EMBL" id="AVOT02071060">
    <property type="protein sequence ID" value="MBW0561469.1"/>
    <property type="molecule type" value="Genomic_DNA"/>
</dbReference>
<evidence type="ECO:0000313" key="3">
    <source>
        <dbReference type="EMBL" id="MBW0561469.1"/>
    </source>
</evidence>
<gene>
    <name evidence="3" type="ORF">O181_101184</name>
</gene>
<dbReference type="Gene3D" id="1.20.5.300">
    <property type="match status" value="1"/>
</dbReference>
<dbReference type="AlphaFoldDB" id="A0A9Q3PH32"/>
<feature type="region of interest" description="Disordered" evidence="2">
    <location>
        <begin position="303"/>
        <end position="334"/>
    </location>
</feature>
<comment type="caution">
    <text evidence="3">The sequence shown here is derived from an EMBL/GenBank/DDBJ whole genome shotgun (WGS) entry which is preliminary data.</text>
</comment>
<feature type="compositionally biased region" description="Basic and acidic residues" evidence="2">
    <location>
        <begin position="303"/>
        <end position="312"/>
    </location>
</feature>
<feature type="coiled-coil region" evidence="1">
    <location>
        <begin position="203"/>
        <end position="258"/>
    </location>
</feature>
<evidence type="ECO:0000313" key="4">
    <source>
        <dbReference type="Proteomes" id="UP000765509"/>
    </source>
</evidence>
<evidence type="ECO:0000256" key="2">
    <source>
        <dbReference type="SAM" id="MobiDB-lite"/>
    </source>
</evidence>
<dbReference type="Proteomes" id="UP000765509">
    <property type="component" value="Unassembled WGS sequence"/>
</dbReference>